<evidence type="ECO:0000313" key="2">
    <source>
        <dbReference type="EMBL" id="MDU0372686.1"/>
    </source>
</evidence>
<protein>
    <submittedName>
        <fullName evidence="2">Uncharacterized protein</fullName>
    </submittedName>
</protein>
<keyword evidence="1" id="KW-0472">Membrane</keyword>
<proteinExistence type="predicted"/>
<dbReference type="RefSeq" id="WP_316000042.1">
    <property type="nucleotide sequence ID" value="NZ_JAWDJT010000017.1"/>
</dbReference>
<comment type="caution">
    <text evidence="2">The sequence shown here is derived from an EMBL/GenBank/DDBJ whole genome shotgun (WGS) entry which is preliminary data.</text>
</comment>
<organism evidence="2 3">
    <name type="scientific">Hymenobacter endophyticus</name>
    <dbReference type="NCBI Taxonomy" id="3076335"/>
    <lineage>
        <taxon>Bacteria</taxon>
        <taxon>Pseudomonadati</taxon>
        <taxon>Bacteroidota</taxon>
        <taxon>Cytophagia</taxon>
        <taxon>Cytophagales</taxon>
        <taxon>Hymenobacteraceae</taxon>
        <taxon>Hymenobacter</taxon>
    </lineage>
</organism>
<dbReference type="Proteomes" id="UP001250698">
    <property type="component" value="Unassembled WGS sequence"/>
</dbReference>
<gene>
    <name evidence="2" type="ORF">ROI90_19915</name>
</gene>
<sequence>MEPAPAPKHYIGRILLINLGVVLVLHIGRQLLTGGDEGIFVLLFGMAFVNIVLFIGCLFSGRGKTSIGFLLAALLVFVIGFGDCATHLKLGNMH</sequence>
<feature type="transmembrane region" description="Helical" evidence="1">
    <location>
        <begin position="38"/>
        <end position="60"/>
    </location>
</feature>
<name>A0ABU3TMT7_9BACT</name>
<dbReference type="EMBL" id="JAWDJT010000017">
    <property type="protein sequence ID" value="MDU0372686.1"/>
    <property type="molecule type" value="Genomic_DNA"/>
</dbReference>
<evidence type="ECO:0000256" key="1">
    <source>
        <dbReference type="SAM" id="Phobius"/>
    </source>
</evidence>
<feature type="transmembrane region" description="Helical" evidence="1">
    <location>
        <begin position="12"/>
        <end position="32"/>
    </location>
</feature>
<keyword evidence="3" id="KW-1185">Reference proteome</keyword>
<reference evidence="2 3" key="1">
    <citation type="submission" date="2023-10" db="EMBL/GenBank/DDBJ databases">
        <title>Hymenobacter endophyticus sp. nov., an isolate from the leaf tissues of wheat.</title>
        <authorList>
            <person name="Dai Y."/>
        </authorList>
    </citation>
    <scope>NUCLEOTIDE SEQUENCE [LARGE SCALE GENOMIC DNA]</scope>
    <source>
        <strain evidence="2 3">ZK17L-C2</strain>
    </source>
</reference>
<feature type="transmembrane region" description="Helical" evidence="1">
    <location>
        <begin position="67"/>
        <end position="88"/>
    </location>
</feature>
<keyword evidence="1" id="KW-0812">Transmembrane</keyword>
<accession>A0ABU3TMT7</accession>
<evidence type="ECO:0000313" key="3">
    <source>
        <dbReference type="Proteomes" id="UP001250698"/>
    </source>
</evidence>
<keyword evidence="1" id="KW-1133">Transmembrane helix</keyword>